<keyword evidence="3" id="KW-1185">Reference proteome</keyword>
<evidence type="ECO:0000256" key="1">
    <source>
        <dbReference type="SAM" id="SignalP"/>
    </source>
</evidence>
<sequence length="71" mass="7843">MSFTKIAGFGVGVFLLVASLAAPKVDAFIARAQRRNTEALRSMRWRAETTVKEMSRFAFTLPQGKSFSSSL</sequence>
<proteinExistence type="predicted"/>
<feature type="signal peptide" evidence="1">
    <location>
        <begin position="1"/>
        <end position="27"/>
    </location>
</feature>
<keyword evidence="1" id="KW-0732">Signal</keyword>
<protein>
    <submittedName>
        <fullName evidence="2">Uncharacterized protein</fullName>
    </submittedName>
</protein>
<organism evidence="2 3">
    <name type="scientific">Riccia fluitans</name>
    <dbReference type="NCBI Taxonomy" id="41844"/>
    <lineage>
        <taxon>Eukaryota</taxon>
        <taxon>Viridiplantae</taxon>
        <taxon>Streptophyta</taxon>
        <taxon>Embryophyta</taxon>
        <taxon>Marchantiophyta</taxon>
        <taxon>Marchantiopsida</taxon>
        <taxon>Marchantiidae</taxon>
        <taxon>Marchantiales</taxon>
        <taxon>Ricciaceae</taxon>
        <taxon>Riccia</taxon>
    </lineage>
</organism>
<evidence type="ECO:0000313" key="2">
    <source>
        <dbReference type="EMBL" id="KAL2620645.1"/>
    </source>
</evidence>
<dbReference type="AlphaFoldDB" id="A0ABD1Y220"/>
<reference evidence="2 3" key="1">
    <citation type="submission" date="2024-09" db="EMBL/GenBank/DDBJ databases">
        <title>Chromosome-scale assembly of Riccia fluitans.</title>
        <authorList>
            <person name="Paukszto L."/>
            <person name="Sawicki J."/>
            <person name="Karawczyk K."/>
            <person name="Piernik-Szablinska J."/>
            <person name="Szczecinska M."/>
            <person name="Mazdziarz M."/>
        </authorList>
    </citation>
    <scope>NUCLEOTIDE SEQUENCE [LARGE SCALE GENOMIC DNA]</scope>
    <source>
        <strain evidence="2">Rf_01</strain>
        <tissue evidence="2">Aerial parts of the thallus</tissue>
    </source>
</reference>
<evidence type="ECO:0000313" key="3">
    <source>
        <dbReference type="Proteomes" id="UP001605036"/>
    </source>
</evidence>
<name>A0ABD1Y220_9MARC</name>
<dbReference type="EMBL" id="JBHFFA010000006">
    <property type="protein sequence ID" value="KAL2620645.1"/>
    <property type="molecule type" value="Genomic_DNA"/>
</dbReference>
<gene>
    <name evidence="2" type="ORF">R1flu_000850</name>
</gene>
<comment type="caution">
    <text evidence="2">The sequence shown here is derived from an EMBL/GenBank/DDBJ whole genome shotgun (WGS) entry which is preliminary data.</text>
</comment>
<accession>A0ABD1Y220</accession>
<feature type="chain" id="PRO_5044761629" evidence="1">
    <location>
        <begin position="28"/>
        <end position="71"/>
    </location>
</feature>
<dbReference type="Proteomes" id="UP001605036">
    <property type="component" value="Unassembled WGS sequence"/>
</dbReference>